<evidence type="ECO:0000256" key="1">
    <source>
        <dbReference type="SAM" id="SignalP"/>
    </source>
</evidence>
<feature type="chain" id="PRO_5039953838" description="Lipoprotein" evidence="1">
    <location>
        <begin position="17"/>
        <end position="132"/>
    </location>
</feature>
<protein>
    <recommendedName>
        <fullName evidence="4">Lipoprotein</fullName>
    </recommendedName>
</protein>
<accession>A0A9J6BDI8</accession>
<dbReference type="Proteomes" id="UP001107558">
    <property type="component" value="Chromosome 4"/>
</dbReference>
<evidence type="ECO:0000313" key="2">
    <source>
        <dbReference type="EMBL" id="KAG5667587.1"/>
    </source>
</evidence>
<sequence>MKYLWFNSFLILFATCLVIICNFEKSSIINVYYASNLYICNINKDPSITSPNIIIKKVIGTHISMSHKNVEGFYSDSISFKIHYIPHGVHNFFPKFVLIYINNGRVKEIHQNDLVNYPKLKYLDLDENDSSN</sequence>
<evidence type="ECO:0000313" key="3">
    <source>
        <dbReference type="Proteomes" id="UP001107558"/>
    </source>
</evidence>
<comment type="caution">
    <text evidence="2">The sequence shown here is derived from an EMBL/GenBank/DDBJ whole genome shotgun (WGS) entry which is preliminary data.</text>
</comment>
<organism evidence="2 3">
    <name type="scientific">Polypedilum vanderplanki</name>
    <name type="common">Sleeping chironomid midge</name>
    <dbReference type="NCBI Taxonomy" id="319348"/>
    <lineage>
        <taxon>Eukaryota</taxon>
        <taxon>Metazoa</taxon>
        <taxon>Ecdysozoa</taxon>
        <taxon>Arthropoda</taxon>
        <taxon>Hexapoda</taxon>
        <taxon>Insecta</taxon>
        <taxon>Pterygota</taxon>
        <taxon>Neoptera</taxon>
        <taxon>Endopterygota</taxon>
        <taxon>Diptera</taxon>
        <taxon>Nematocera</taxon>
        <taxon>Chironomoidea</taxon>
        <taxon>Chironomidae</taxon>
        <taxon>Chironominae</taxon>
        <taxon>Polypedilum</taxon>
        <taxon>Polypedilum</taxon>
    </lineage>
</organism>
<feature type="signal peptide" evidence="1">
    <location>
        <begin position="1"/>
        <end position="16"/>
    </location>
</feature>
<dbReference type="EMBL" id="JADBJN010000004">
    <property type="protein sequence ID" value="KAG5667587.1"/>
    <property type="molecule type" value="Genomic_DNA"/>
</dbReference>
<evidence type="ECO:0008006" key="4">
    <source>
        <dbReference type="Google" id="ProtNLM"/>
    </source>
</evidence>
<keyword evidence="1" id="KW-0732">Signal</keyword>
<dbReference type="AlphaFoldDB" id="A0A9J6BDI8"/>
<reference evidence="2" key="1">
    <citation type="submission" date="2021-03" db="EMBL/GenBank/DDBJ databases">
        <title>Chromosome level genome of the anhydrobiotic midge Polypedilum vanderplanki.</title>
        <authorList>
            <person name="Yoshida Y."/>
            <person name="Kikawada T."/>
            <person name="Gusev O."/>
        </authorList>
    </citation>
    <scope>NUCLEOTIDE SEQUENCE</scope>
    <source>
        <strain evidence="2">NIAS01</strain>
        <tissue evidence="2">Whole body or cell culture</tissue>
    </source>
</reference>
<gene>
    <name evidence="2" type="ORF">PVAND_015563</name>
</gene>
<name>A0A9J6BDI8_POLVA</name>
<proteinExistence type="predicted"/>
<keyword evidence="3" id="KW-1185">Reference proteome</keyword>